<gene>
    <name evidence="3" type="ORF">C1SCF055_LOCUS28196</name>
</gene>
<dbReference type="Proteomes" id="UP001152797">
    <property type="component" value="Unassembled WGS sequence"/>
</dbReference>
<dbReference type="EMBL" id="CAMXCT030003068">
    <property type="protein sequence ID" value="CAL4789539.1"/>
    <property type="molecule type" value="Genomic_DNA"/>
</dbReference>
<evidence type="ECO:0000313" key="5">
    <source>
        <dbReference type="Proteomes" id="UP001152797"/>
    </source>
</evidence>
<keyword evidence="5" id="KW-1185">Reference proteome</keyword>
<feature type="region of interest" description="Disordered" evidence="1">
    <location>
        <begin position="199"/>
        <end position="290"/>
    </location>
</feature>
<dbReference type="EMBL" id="CAMXCT010003068">
    <property type="protein sequence ID" value="CAI4002227.1"/>
    <property type="molecule type" value="Genomic_DNA"/>
</dbReference>
<dbReference type="EMBL" id="CAMXCT020003068">
    <property type="protein sequence ID" value="CAL1155602.1"/>
    <property type="molecule type" value="Genomic_DNA"/>
</dbReference>
<feature type="compositionally biased region" description="Basic and acidic residues" evidence="1">
    <location>
        <begin position="261"/>
        <end position="288"/>
    </location>
</feature>
<feature type="compositionally biased region" description="Polar residues" evidence="1">
    <location>
        <begin position="733"/>
        <end position="745"/>
    </location>
</feature>
<accession>A0A9P1D0T9</accession>
<reference evidence="3" key="1">
    <citation type="submission" date="2022-10" db="EMBL/GenBank/DDBJ databases">
        <authorList>
            <person name="Chen Y."/>
            <person name="Dougan E. K."/>
            <person name="Chan C."/>
            <person name="Rhodes N."/>
            <person name="Thang M."/>
        </authorList>
    </citation>
    <scope>NUCLEOTIDE SEQUENCE</scope>
</reference>
<feature type="chain" id="PRO_5043270920" evidence="2">
    <location>
        <begin position="29"/>
        <end position="2139"/>
    </location>
</feature>
<feature type="compositionally biased region" description="Basic and acidic residues" evidence="1">
    <location>
        <begin position="1772"/>
        <end position="1792"/>
    </location>
</feature>
<feature type="compositionally biased region" description="Low complexity" evidence="1">
    <location>
        <begin position="694"/>
        <end position="715"/>
    </location>
</feature>
<name>A0A9P1D0T9_9DINO</name>
<evidence type="ECO:0000256" key="2">
    <source>
        <dbReference type="SAM" id="SignalP"/>
    </source>
</evidence>
<feature type="compositionally biased region" description="Polar residues" evidence="1">
    <location>
        <begin position="199"/>
        <end position="212"/>
    </location>
</feature>
<feature type="non-terminal residue" evidence="3">
    <location>
        <position position="1"/>
    </location>
</feature>
<feature type="signal peptide" evidence="2">
    <location>
        <begin position="1"/>
        <end position="28"/>
    </location>
</feature>
<organism evidence="3">
    <name type="scientific">Cladocopium goreaui</name>
    <dbReference type="NCBI Taxonomy" id="2562237"/>
    <lineage>
        <taxon>Eukaryota</taxon>
        <taxon>Sar</taxon>
        <taxon>Alveolata</taxon>
        <taxon>Dinophyceae</taxon>
        <taxon>Suessiales</taxon>
        <taxon>Symbiodiniaceae</taxon>
        <taxon>Cladocopium</taxon>
    </lineage>
</organism>
<feature type="region of interest" description="Disordered" evidence="1">
    <location>
        <begin position="2036"/>
        <end position="2057"/>
    </location>
</feature>
<proteinExistence type="predicted"/>
<feature type="compositionally biased region" description="Polar residues" evidence="1">
    <location>
        <begin position="2048"/>
        <end position="2057"/>
    </location>
</feature>
<evidence type="ECO:0000313" key="4">
    <source>
        <dbReference type="EMBL" id="CAL4789539.1"/>
    </source>
</evidence>
<feature type="region of interest" description="Disordered" evidence="1">
    <location>
        <begin position="1760"/>
        <end position="1814"/>
    </location>
</feature>
<keyword evidence="2" id="KW-0732">Signal</keyword>
<feature type="non-terminal residue" evidence="3">
    <location>
        <position position="2139"/>
    </location>
</feature>
<feature type="region of interest" description="Disordered" evidence="1">
    <location>
        <begin position="681"/>
        <end position="715"/>
    </location>
</feature>
<protein>
    <submittedName>
        <fullName evidence="3">Uncharacterized protein</fullName>
    </submittedName>
</protein>
<evidence type="ECO:0000313" key="3">
    <source>
        <dbReference type="EMBL" id="CAI4002227.1"/>
    </source>
</evidence>
<comment type="caution">
    <text evidence="3">The sequence shown here is derived from an EMBL/GenBank/DDBJ whole genome shotgun (WGS) entry which is preliminary data.</text>
</comment>
<feature type="compositionally biased region" description="Low complexity" evidence="1">
    <location>
        <begin position="755"/>
        <end position="781"/>
    </location>
</feature>
<sequence>HQCVGLALAYILQWLLQWLLLVFHIGEQEKEEAKKEGRKFLVEENPELLLKLESDLTRWCVMTGMDVVELLDMPLPRGSIKEGEGVMIPKDAISGSRLLNLVFEELQTHHKETLNSMMASPDRDDQDTAVVTQVNAAIVMEGQLKPPIVPLGGEIYKIAVSTPEVVMSRFGGPFSLKDGIVRYHVSGLACRAGQALGPLSQTSTDQSQSIGQMSADPVALPSDDDSSDGVLKSVSGAQTPMPAGLEQGDRGSSWGQHIKNGHVDPPTDGRSERPQRDCPATDHARLLDDSENADDYLDFVNRKGHTLEECAPEPGRMEESDITPAGAACIGLATSEIRTLNAVLSGARLSQWRAQAKDPEDKTKVQQAKAEHVAGVFTDRQVQGSKEPEQLEGVCKDISQSAPAHKVNPVREGGPKCPEFRDCILKIPGASGRKLHCEIVDDVLDWSQFLLAADKHLSGLAIVEQMESVNHAFRFMLRSDLKNHKGFEKFRRLARLECTREHMRNVCGAAGIKLMTMPCAQMWQVLTAVKLSVWGGKTEHECLLPFEAMELWEIEDNLPEDEQSDQDVLLLVKQYMSRTCLSQHPCVLLPRLKAESLPLSGPTSVNPRNVLSQKLKSEYEKTASLVEQEPWSLQQAGQYLRTWVNDNAAGVKKDTPHFKFEKMPSLDQPSERLASLETYQEFAPDPPKIVKVESGPPASAKTKAAPKPKQTAAPGAPQIIMLCNNLDDISEAVNKSSQKHQVQPPSSAPGPAPELPSDVSSSDLDSCDLDSGGDLGLNSPGPRLPDPKRLKTDDEKPIAKSFGLLHNAVVKGNISLKKQLITEVFSPPRVTMAARAQGYSADYAFDLTYNDWNGLNPTMRSELRELLFRMKPTLLVLSPPCTMFSALTRMWNLKHWTKEEHQERLRKAQAWGLDAEMPEDVHRDSFAKHMREAVGKMLKEFGGPENYLRVRFQDPSQLNEWLNYLVHLVPLDCAEFSFSDNIPTTLADDIEKDKIVTVHPACFSYSKEASVKGPAENDVVLLLVEEILQDGFVTGGDPLLLIQSTALNDVVAKGVTAPWRCLDGTMLPFSLGYFKGRTRVAVLMSMLSLARDLRLDNYHVHPALIRTIRRIQAARLWVGSKREEMLGNFKHSVRGSIRKAPNIMLVRDHNKQNSKTGQLLGAKAQAVRNIMEHFDKDAREAIINYCVQCGCENTPWTDDTLSSKKCLPGYQFKSNSGPVWQSRGQVSAESNRVMVNQQIHSHAKAPVTLRKKLDKQTMEAMAEEAAFVVAVKGEVKAQMPISDETLHEKWVHLYEKADSDVVLEVQSAIMNRNCLNVRDLPTIVQIMNHHDSSTPLPSQPVNEMLALEAETFKLKMRQIEYDIQACRVGRAKRQTWEVAVHHAKLQYRVQAYQDSVRAAKNFMYENGKVIVFQAGDDLIRGIQNFMLEKTHRLKLDESGNAALVYLNWAAPSMLKTATRSAQSSAAAHILSISGRNLGLMLSPEFCYKRNELWMLEHAIMKQLCLNGISLDKAFSLQFHSKVDARDQVRPLNYRGRFLEGICSKLKDKDFLWRNAALWRDGRTELATQLRTKEMLVVESTLEDRSGTAIGVPEGEEFLFGGARKVEQIGQNACEKILSGMMQDLQLTARSAIYIIDLNMSVGNMFEAYASLKSSWNYPVFYIGCTDDAQTAEWFQLHKEDWLARLHMDGSLTVAGFPKPAAECQADLLETEPAPPKMNIIVARKDLYPLVPEAIVKEYSIHPEYQDEFNKLMDSIVEEFGPIPTEDSTSQSKGKDEDETDPNKGKDGEEKKTQPGPVKKRKNSGGGGGSGKKIKVDGSKIKTIESVGTAGAILDVPLVNAKIQGVHLHIKAGSKIYVFNQGSQEANLKAGLILCGYGQGKWRLQTGTENEGNPTKEVLFNIDGPETMVLFNGHFKTIGSLVEAQRARSPKVKISFHEMTDSPKEGKPGHFTLKRNHNVWFVPGSATAAVEENPGAEEGQEGQGTQNSAQQSAAKLVGNAHWWSSPVTLTCQRAIVRSSFELAASRRNLLSHEWWMPRPGGTQAPARPQRSSGASTPYSALDPKAMQQAARKRFNAGPAVASPEPSSVTVHPCQASAAAVRTWAAALSHAPCTKGYVVGWSTIANETPAPEGVVCNTLPA</sequence>
<feature type="region of interest" description="Disordered" evidence="1">
    <location>
        <begin position="1970"/>
        <end position="1992"/>
    </location>
</feature>
<feature type="region of interest" description="Disordered" evidence="1">
    <location>
        <begin position="733"/>
        <end position="793"/>
    </location>
</feature>
<reference evidence="4 5" key="2">
    <citation type="submission" date="2024-05" db="EMBL/GenBank/DDBJ databases">
        <authorList>
            <person name="Chen Y."/>
            <person name="Shah S."/>
            <person name="Dougan E. K."/>
            <person name="Thang M."/>
            <person name="Chan C."/>
        </authorList>
    </citation>
    <scope>NUCLEOTIDE SEQUENCE [LARGE SCALE GENOMIC DNA]</scope>
</reference>
<evidence type="ECO:0000256" key="1">
    <source>
        <dbReference type="SAM" id="MobiDB-lite"/>
    </source>
</evidence>